<protein>
    <submittedName>
        <fullName evidence="1">Uncharacterized protein</fullName>
    </submittedName>
</protein>
<organism evidence="1 2">
    <name type="scientific">Cichlidogyrus casuarinus</name>
    <dbReference type="NCBI Taxonomy" id="1844966"/>
    <lineage>
        <taxon>Eukaryota</taxon>
        <taxon>Metazoa</taxon>
        <taxon>Spiralia</taxon>
        <taxon>Lophotrochozoa</taxon>
        <taxon>Platyhelminthes</taxon>
        <taxon>Monogenea</taxon>
        <taxon>Monopisthocotylea</taxon>
        <taxon>Dactylogyridea</taxon>
        <taxon>Ancyrocephalidae</taxon>
        <taxon>Cichlidogyrus</taxon>
    </lineage>
</organism>
<gene>
    <name evidence="1" type="ORF">Ciccas_009486</name>
</gene>
<dbReference type="AlphaFoldDB" id="A0ABD2PYC2"/>
<dbReference type="EMBL" id="JBJKFK010001949">
    <property type="protein sequence ID" value="KAL3311932.1"/>
    <property type="molecule type" value="Genomic_DNA"/>
</dbReference>
<evidence type="ECO:0000313" key="1">
    <source>
        <dbReference type="EMBL" id="KAL3311932.1"/>
    </source>
</evidence>
<name>A0ABD2PYC2_9PLAT</name>
<keyword evidence="2" id="KW-1185">Reference proteome</keyword>
<accession>A0ABD2PYC2</accession>
<proteinExistence type="predicted"/>
<reference evidence="1 2" key="1">
    <citation type="submission" date="2024-11" db="EMBL/GenBank/DDBJ databases">
        <title>Adaptive evolution of stress response genes in parasites aligns with host niche diversity.</title>
        <authorList>
            <person name="Hahn C."/>
            <person name="Resl P."/>
        </authorList>
    </citation>
    <scope>NUCLEOTIDE SEQUENCE [LARGE SCALE GENOMIC DNA]</scope>
    <source>
        <strain evidence="1">EGGRZ-B1_66</strain>
        <tissue evidence="1">Body</tissue>
    </source>
</reference>
<comment type="caution">
    <text evidence="1">The sequence shown here is derived from an EMBL/GenBank/DDBJ whole genome shotgun (WGS) entry which is preliminary data.</text>
</comment>
<evidence type="ECO:0000313" key="2">
    <source>
        <dbReference type="Proteomes" id="UP001626550"/>
    </source>
</evidence>
<sequence>MGGLELLTDVPTRWHSFVDMLSSIVRNWGAIKDTCRSLKLTCPVSDQDLARILLKTFVLNRGRDSATCAGLIEAAELLCTEGIDEFGILQQCGKRLLGQHVQNRFPPTIWLSPVL</sequence>
<dbReference type="Proteomes" id="UP001626550">
    <property type="component" value="Unassembled WGS sequence"/>
</dbReference>